<organism evidence="5 6">
    <name type="scientific">Haloechinothrix salitolerans</name>
    <dbReference type="NCBI Taxonomy" id="926830"/>
    <lineage>
        <taxon>Bacteria</taxon>
        <taxon>Bacillati</taxon>
        <taxon>Actinomycetota</taxon>
        <taxon>Actinomycetes</taxon>
        <taxon>Pseudonocardiales</taxon>
        <taxon>Pseudonocardiaceae</taxon>
        <taxon>Haloechinothrix</taxon>
    </lineage>
</organism>
<dbReference type="CDD" id="cd05233">
    <property type="entry name" value="SDR_c"/>
    <property type="match status" value="1"/>
</dbReference>
<dbReference type="PROSITE" id="PS00061">
    <property type="entry name" value="ADH_SHORT"/>
    <property type="match status" value="1"/>
</dbReference>
<evidence type="ECO:0000313" key="5">
    <source>
        <dbReference type="EMBL" id="MFC6868886.1"/>
    </source>
</evidence>
<reference evidence="6" key="1">
    <citation type="journal article" date="2019" name="Int. J. Syst. Evol. Microbiol.">
        <title>The Global Catalogue of Microorganisms (GCM) 10K type strain sequencing project: providing services to taxonomists for standard genome sequencing and annotation.</title>
        <authorList>
            <consortium name="The Broad Institute Genomics Platform"/>
            <consortium name="The Broad Institute Genome Sequencing Center for Infectious Disease"/>
            <person name="Wu L."/>
            <person name="Ma J."/>
        </authorList>
    </citation>
    <scope>NUCLEOTIDE SEQUENCE [LARGE SCALE GENOMIC DNA]</scope>
    <source>
        <strain evidence="6">KCTC 32255</strain>
    </source>
</reference>
<dbReference type="EC" id="1.-.-.-" evidence="5"/>
<dbReference type="PRINTS" id="PR00080">
    <property type="entry name" value="SDRFAMILY"/>
</dbReference>
<dbReference type="GO" id="GO:0016491">
    <property type="term" value="F:oxidoreductase activity"/>
    <property type="evidence" value="ECO:0007669"/>
    <property type="project" value="UniProtKB-KW"/>
</dbReference>
<evidence type="ECO:0000256" key="1">
    <source>
        <dbReference type="ARBA" id="ARBA00006484"/>
    </source>
</evidence>
<protein>
    <submittedName>
        <fullName evidence="5">SDR family oxidoreductase</fullName>
        <ecNumber evidence="5">1.-.-.-</ecNumber>
    </submittedName>
</protein>
<accession>A0ABW2C0R8</accession>
<evidence type="ECO:0000313" key="6">
    <source>
        <dbReference type="Proteomes" id="UP001596337"/>
    </source>
</evidence>
<evidence type="ECO:0000256" key="3">
    <source>
        <dbReference type="RuleBase" id="RU000363"/>
    </source>
</evidence>
<feature type="domain" description="Ketoreductase" evidence="4">
    <location>
        <begin position="5"/>
        <end position="172"/>
    </location>
</feature>
<dbReference type="InterPro" id="IPR020904">
    <property type="entry name" value="Sc_DH/Rdtase_CS"/>
</dbReference>
<comment type="similarity">
    <text evidence="1 3">Belongs to the short-chain dehydrogenases/reductases (SDR) family.</text>
</comment>
<dbReference type="PANTHER" id="PTHR42760:SF37">
    <property type="entry name" value="CLAVALDEHYDE DEHYDROGENASE"/>
    <property type="match status" value="1"/>
</dbReference>
<name>A0ABW2C0R8_9PSEU</name>
<proteinExistence type="inferred from homology"/>
<dbReference type="Gene3D" id="3.40.50.720">
    <property type="entry name" value="NAD(P)-binding Rossmann-like Domain"/>
    <property type="match status" value="1"/>
</dbReference>
<dbReference type="PANTHER" id="PTHR42760">
    <property type="entry name" value="SHORT-CHAIN DEHYDROGENASES/REDUCTASES FAMILY MEMBER"/>
    <property type="match status" value="1"/>
</dbReference>
<gene>
    <name evidence="5" type="ORF">ACFQGD_17220</name>
</gene>
<dbReference type="PRINTS" id="PR00081">
    <property type="entry name" value="GDHRDH"/>
</dbReference>
<evidence type="ECO:0000259" key="4">
    <source>
        <dbReference type="SMART" id="SM00822"/>
    </source>
</evidence>
<keyword evidence="6" id="KW-1185">Reference proteome</keyword>
<dbReference type="SMART" id="SM00822">
    <property type="entry name" value="PKS_KR"/>
    <property type="match status" value="1"/>
</dbReference>
<comment type="caution">
    <text evidence="5">The sequence shown here is derived from an EMBL/GenBank/DDBJ whole genome shotgun (WGS) entry which is preliminary data.</text>
</comment>
<dbReference type="InterPro" id="IPR002347">
    <property type="entry name" value="SDR_fam"/>
</dbReference>
<sequence>MRPLGTILVTGGASGLGAATVDAIAAAGGTPVVIDRDAPAADVDHVRADLADTEETTAAVKELVYRAGRVDGVFTAAGIDVPGPLDKIPAADWEHVVRVNLFGTAAVVRAALPHVERAEGTVVTCSSTLGLRAVGDATAYCASKFGVTGFSRALAAETSGRIGVTMLVPGGMHTKFFDERPEQYRPPEGAPLNAPEDVAETVVFALRQPPGCEVRELVVACSEEGSWP</sequence>
<dbReference type="SUPFAM" id="SSF51735">
    <property type="entry name" value="NAD(P)-binding Rossmann-fold domains"/>
    <property type="match status" value="1"/>
</dbReference>
<dbReference type="InterPro" id="IPR036291">
    <property type="entry name" value="NAD(P)-bd_dom_sf"/>
</dbReference>
<dbReference type="Proteomes" id="UP001596337">
    <property type="component" value="Unassembled WGS sequence"/>
</dbReference>
<dbReference type="Pfam" id="PF00106">
    <property type="entry name" value="adh_short"/>
    <property type="match status" value="1"/>
</dbReference>
<dbReference type="RefSeq" id="WP_345396977.1">
    <property type="nucleotide sequence ID" value="NZ_BAABLA010000026.1"/>
</dbReference>
<dbReference type="InterPro" id="IPR057326">
    <property type="entry name" value="KR_dom"/>
</dbReference>
<evidence type="ECO:0000256" key="2">
    <source>
        <dbReference type="ARBA" id="ARBA00023002"/>
    </source>
</evidence>
<dbReference type="EMBL" id="JBHSXX010000001">
    <property type="protein sequence ID" value="MFC6868886.1"/>
    <property type="molecule type" value="Genomic_DNA"/>
</dbReference>
<keyword evidence="2 5" id="KW-0560">Oxidoreductase</keyword>